<proteinExistence type="predicted"/>
<reference evidence="1 2" key="1">
    <citation type="journal article" date="2013" name="Proc. Natl. Acad. Sci. U.S.A.">
        <title>Genome of an arbuscular mycorrhizal fungus provides insight into the oldest plant symbiosis.</title>
        <authorList>
            <person name="Tisserant E."/>
            <person name="Malbreil M."/>
            <person name="Kuo A."/>
            <person name="Kohler A."/>
            <person name="Symeonidi A."/>
            <person name="Balestrini R."/>
            <person name="Charron P."/>
            <person name="Duensing N."/>
            <person name="Frei Dit Frey N."/>
            <person name="Gianinazzi-Pearson V."/>
            <person name="Gilbert L.B."/>
            <person name="Handa Y."/>
            <person name="Herr J.R."/>
            <person name="Hijri M."/>
            <person name="Koul R."/>
            <person name="Kawaguchi M."/>
            <person name="Krajinski F."/>
            <person name="Lammers P.J."/>
            <person name="Masclaux F.G."/>
            <person name="Murat C."/>
            <person name="Morin E."/>
            <person name="Ndikumana S."/>
            <person name="Pagni M."/>
            <person name="Petitpierre D."/>
            <person name="Requena N."/>
            <person name="Rosikiewicz P."/>
            <person name="Riley R."/>
            <person name="Saito K."/>
            <person name="San Clemente H."/>
            <person name="Shapiro H."/>
            <person name="van Tuinen D."/>
            <person name="Becard G."/>
            <person name="Bonfante P."/>
            <person name="Paszkowski U."/>
            <person name="Shachar-Hill Y.Y."/>
            <person name="Tuskan G.A."/>
            <person name="Young P.W."/>
            <person name="Sanders I.R."/>
            <person name="Henrissat B."/>
            <person name="Rensing S.A."/>
            <person name="Grigoriev I.V."/>
            <person name="Corradi N."/>
            <person name="Roux C."/>
            <person name="Martin F."/>
        </authorList>
    </citation>
    <scope>NUCLEOTIDE SEQUENCE [LARGE SCALE GENOMIC DNA]</scope>
    <source>
        <strain evidence="1 2">DAOM 197198</strain>
    </source>
</reference>
<name>A0A2P4PCR9_RHIID</name>
<comment type="caution">
    <text evidence="1">The sequence shown here is derived from an EMBL/GenBank/DDBJ whole genome shotgun (WGS) entry which is preliminary data.</text>
</comment>
<dbReference type="EMBL" id="AUPC02000275">
    <property type="protein sequence ID" value="POG63184.1"/>
    <property type="molecule type" value="Genomic_DNA"/>
</dbReference>
<feature type="non-terminal residue" evidence="1">
    <location>
        <position position="53"/>
    </location>
</feature>
<keyword evidence="2" id="KW-1185">Reference proteome</keyword>
<organism evidence="1 2">
    <name type="scientific">Rhizophagus irregularis (strain DAOM 181602 / DAOM 197198 / MUCL 43194)</name>
    <name type="common">Arbuscular mycorrhizal fungus</name>
    <name type="synonym">Glomus intraradices</name>
    <dbReference type="NCBI Taxonomy" id="747089"/>
    <lineage>
        <taxon>Eukaryota</taxon>
        <taxon>Fungi</taxon>
        <taxon>Fungi incertae sedis</taxon>
        <taxon>Mucoromycota</taxon>
        <taxon>Glomeromycotina</taxon>
        <taxon>Glomeromycetes</taxon>
        <taxon>Glomerales</taxon>
        <taxon>Glomeraceae</taxon>
        <taxon>Rhizophagus</taxon>
    </lineage>
</organism>
<dbReference type="AlphaFoldDB" id="A0A2P4PCR9"/>
<reference evidence="1 2" key="2">
    <citation type="journal article" date="2018" name="New Phytol.">
        <title>High intraspecific genome diversity in the model arbuscular mycorrhizal symbiont Rhizophagus irregularis.</title>
        <authorList>
            <person name="Chen E.C.H."/>
            <person name="Morin E."/>
            <person name="Beaudet D."/>
            <person name="Noel J."/>
            <person name="Yildirir G."/>
            <person name="Ndikumana S."/>
            <person name="Charron P."/>
            <person name="St-Onge C."/>
            <person name="Giorgi J."/>
            <person name="Kruger M."/>
            <person name="Marton T."/>
            <person name="Ropars J."/>
            <person name="Grigoriev I.V."/>
            <person name="Hainaut M."/>
            <person name="Henrissat B."/>
            <person name="Roux C."/>
            <person name="Martin F."/>
            <person name="Corradi N."/>
        </authorList>
    </citation>
    <scope>NUCLEOTIDE SEQUENCE [LARGE SCALE GENOMIC DNA]</scope>
    <source>
        <strain evidence="1 2">DAOM 197198</strain>
    </source>
</reference>
<protein>
    <submittedName>
        <fullName evidence="1">Uncharacterized protein</fullName>
    </submittedName>
</protein>
<sequence>TFRMINFFRIHFLYISFFKKCSKMNCLLNIRNLYTESIETYKKCIQNVFFPYT</sequence>
<dbReference type="Proteomes" id="UP000018888">
    <property type="component" value="Unassembled WGS sequence"/>
</dbReference>
<evidence type="ECO:0000313" key="2">
    <source>
        <dbReference type="Proteomes" id="UP000018888"/>
    </source>
</evidence>
<evidence type="ECO:0000313" key="1">
    <source>
        <dbReference type="EMBL" id="POG63184.1"/>
    </source>
</evidence>
<feature type="non-terminal residue" evidence="1">
    <location>
        <position position="1"/>
    </location>
</feature>
<gene>
    <name evidence="1" type="ORF">GLOIN_2v1689009</name>
</gene>
<accession>A0A2P4PCR9</accession>